<dbReference type="PANTHER" id="PTHR30472:SF65">
    <property type="entry name" value="SIDEROPHORE TRANSPORT SYSTEM PERMEASE PROTEIN YFIZ-RELATED"/>
    <property type="match status" value="1"/>
</dbReference>
<comment type="subcellular location">
    <subcellularLocation>
        <location evidence="1">Cell membrane</location>
        <topology evidence="1">Multi-pass membrane protein</topology>
    </subcellularLocation>
</comment>
<dbReference type="Gene3D" id="1.10.3470.10">
    <property type="entry name" value="ABC transporter involved in vitamin B12 uptake, BtuC"/>
    <property type="match status" value="1"/>
</dbReference>
<proteinExistence type="inferred from homology"/>
<dbReference type="InterPro" id="IPR037294">
    <property type="entry name" value="ABC_BtuC-like"/>
</dbReference>
<feature type="transmembrane region" description="Helical" evidence="8">
    <location>
        <begin position="153"/>
        <end position="177"/>
    </location>
</feature>
<keyword evidence="3" id="KW-0813">Transport</keyword>
<dbReference type="RefSeq" id="WP_150458465.1">
    <property type="nucleotide sequence ID" value="NZ_VYKK01000015.1"/>
</dbReference>
<feature type="transmembrane region" description="Helical" evidence="8">
    <location>
        <begin position="240"/>
        <end position="262"/>
    </location>
</feature>
<feature type="transmembrane region" description="Helical" evidence="8">
    <location>
        <begin position="95"/>
        <end position="113"/>
    </location>
</feature>
<dbReference type="PANTHER" id="PTHR30472">
    <property type="entry name" value="FERRIC ENTEROBACTIN TRANSPORT SYSTEM PERMEASE PROTEIN"/>
    <property type="match status" value="1"/>
</dbReference>
<dbReference type="FunFam" id="1.10.3470.10:FF:000001">
    <property type="entry name" value="Vitamin B12 ABC transporter permease BtuC"/>
    <property type="match status" value="1"/>
</dbReference>
<keyword evidence="5 8" id="KW-0812">Transmembrane</keyword>
<comment type="similarity">
    <text evidence="2">Belongs to the binding-protein-dependent transport system permease family. FecCD subfamily.</text>
</comment>
<evidence type="ECO:0000256" key="6">
    <source>
        <dbReference type="ARBA" id="ARBA00022989"/>
    </source>
</evidence>
<organism evidence="9 10">
    <name type="scientific">Paenibacillus spiritus</name>
    <dbReference type="NCBI Taxonomy" id="2496557"/>
    <lineage>
        <taxon>Bacteria</taxon>
        <taxon>Bacillati</taxon>
        <taxon>Bacillota</taxon>
        <taxon>Bacilli</taxon>
        <taxon>Bacillales</taxon>
        <taxon>Paenibacillaceae</taxon>
        <taxon>Paenibacillus</taxon>
    </lineage>
</organism>
<protein>
    <submittedName>
        <fullName evidence="9">Iron ABC transporter permease</fullName>
    </submittedName>
</protein>
<reference evidence="9 10" key="1">
    <citation type="submission" date="2019-09" db="EMBL/GenBank/DDBJ databases">
        <title>Bacillus ochoae sp. nov., Paenibacillus whitsoniae sp. nov., Paenibacillus spiritus sp. nov. Isolated from the Mars Exploration Rover during spacecraft assembly.</title>
        <authorList>
            <person name="Seuylemezian A."/>
            <person name="Vaishampayan P."/>
        </authorList>
    </citation>
    <scope>NUCLEOTIDE SEQUENCE [LARGE SCALE GENOMIC DNA]</scope>
    <source>
        <strain evidence="9 10">MER_111</strain>
    </source>
</reference>
<evidence type="ECO:0000256" key="8">
    <source>
        <dbReference type="SAM" id="Phobius"/>
    </source>
</evidence>
<feature type="transmembrane region" description="Helical" evidence="8">
    <location>
        <begin position="189"/>
        <end position="214"/>
    </location>
</feature>
<keyword evidence="7 8" id="KW-0472">Membrane</keyword>
<keyword evidence="4" id="KW-1003">Cell membrane</keyword>
<evidence type="ECO:0000256" key="3">
    <source>
        <dbReference type="ARBA" id="ARBA00022448"/>
    </source>
</evidence>
<dbReference type="Proteomes" id="UP000367750">
    <property type="component" value="Unassembled WGS sequence"/>
</dbReference>
<dbReference type="Pfam" id="PF01032">
    <property type="entry name" value="FecCD"/>
    <property type="match status" value="1"/>
</dbReference>
<dbReference type="CDD" id="cd06550">
    <property type="entry name" value="TM_ABC_iron-siderophores_like"/>
    <property type="match status" value="1"/>
</dbReference>
<evidence type="ECO:0000256" key="7">
    <source>
        <dbReference type="ARBA" id="ARBA00023136"/>
    </source>
</evidence>
<feature type="transmembrane region" description="Helical" evidence="8">
    <location>
        <begin position="282"/>
        <end position="300"/>
    </location>
</feature>
<dbReference type="GO" id="GO:0033214">
    <property type="term" value="P:siderophore-iron import into cell"/>
    <property type="evidence" value="ECO:0007669"/>
    <property type="project" value="TreeGrafter"/>
</dbReference>
<evidence type="ECO:0000256" key="4">
    <source>
        <dbReference type="ARBA" id="ARBA00022475"/>
    </source>
</evidence>
<dbReference type="AlphaFoldDB" id="A0A5J5G934"/>
<dbReference type="OrthoDB" id="9811721at2"/>
<accession>A0A5J5G934</accession>
<keyword evidence="10" id="KW-1185">Reference proteome</keyword>
<feature type="transmembrane region" description="Helical" evidence="8">
    <location>
        <begin position="119"/>
        <end position="141"/>
    </location>
</feature>
<keyword evidence="6 8" id="KW-1133">Transmembrane helix</keyword>
<evidence type="ECO:0000256" key="1">
    <source>
        <dbReference type="ARBA" id="ARBA00004651"/>
    </source>
</evidence>
<dbReference type="GO" id="GO:0022857">
    <property type="term" value="F:transmembrane transporter activity"/>
    <property type="evidence" value="ECO:0007669"/>
    <property type="project" value="InterPro"/>
</dbReference>
<evidence type="ECO:0000313" key="10">
    <source>
        <dbReference type="Proteomes" id="UP000367750"/>
    </source>
</evidence>
<comment type="caution">
    <text evidence="9">The sequence shown here is derived from an EMBL/GenBank/DDBJ whole genome shotgun (WGS) entry which is preliminary data.</text>
</comment>
<dbReference type="SUPFAM" id="SSF81345">
    <property type="entry name" value="ABC transporter involved in vitamin B12 uptake, BtuC"/>
    <property type="match status" value="1"/>
</dbReference>
<sequence length="336" mass="34288">MDTTKRLQHSFLFQLLTALAVLLLFFAVSLVLGARTTSLHEAWMALTGGGTGDNATMIREIRLPRIAAGLLVGAALSVSGAIMQGLTRNPLADPGLLGITSGGTAAITVALALMPSMTYLGLTGASFIGAAAGAGLVFGLGQLSRTGLSPLQLVLAGAAVSALLIAVTQGVGLIFHVSKDVTMWTASGLIGIAWAQVRSVAPVIAAGIAGALLLSRQLSILSLNETAATGLGVNAGRVKFVLYLLVVLLAGASVALVGNMAFLGLMVPHIVRAAAGTDYRRILPLSAIAGAAFMVLADTLGRMINAPFETPLVAIVSMVGLPFFLIIVRKGDKLLS</sequence>
<evidence type="ECO:0000313" key="9">
    <source>
        <dbReference type="EMBL" id="KAA9004111.1"/>
    </source>
</evidence>
<dbReference type="InterPro" id="IPR000522">
    <property type="entry name" value="ABC_transptr_permease_BtuC"/>
</dbReference>
<feature type="transmembrane region" description="Helical" evidence="8">
    <location>
        <begin position="312"/>
        <end position="328"/>
    </location>
</feature>
<evidence type="ECO:0000256" key="5">
    <source>
        <dbReference type="ARBA" id="ARBA00022692"/>
    </source>
</evidence>
<gene>
    <name evidence="9" type="ORF">F4V43_11965</name>
</gene>
<dbReference type="EMBL" id="VYKK01000015">
    <property type="protein sequence ID" value="KAA9004111.1"/>
    <property type="molecule type" value="Genomic_DNA"/>
</dbReference>
<dbReference type="GO" id="GO:0005886">
    <property type="term" value="C:plasma membrane"/>
    <property type="evidence" value="ECO:0007669"/>
    <property type="project" value="UniProtKB-SubCell"/>
</dbReference>
<feature type="transmembrane region" description="Helical" evidence="8">
    <location>
        <begin position="66"/>
        <end position="83"/>
    </location>
</feature>
<name>A0A5J5G934_9BACL</name>
<evidence type="ECO:0000256" key="2">
    <source>
        <dbReference type="ARBA" id="ARBA00007935"/>
    </source>
</evidence>